<accession>A0A016UBD1</accession>
<dbReference type="AlphaFoldDB" id="A0A016UBD1"/>
<reference evidence="2" key="1">
    <citation type="journal article" date="2015" name="Nat. Genet.">
        <title>The genome and transcriptome of the zoonotic hookworm Ancylostoma ceylanicum identify infection-specific gene families.</title>
        <authorList>
            <person name="Schwarz E.M."/>
            <person name="Hu Y."/>
            <person name="Antoshechkin I."/>
            <person name="Miller M.M."/>
            <person name="Sternberg P.W."/>
            <person name="Aroian R.V."/>
        </authorList>
    </citation>
    <scope>NUCLEOTIDE SEQUENCE</scope>
    <source>
        <strain evidence="2">HY135</strain>
    </source>
</reference>
<sequence length="89" mass="9606">MDVNLAEVVGARGTPSLSTSSNTAPRAIKVARLSEEYSSSRGVSLYRLVAVMTKETVECSGICMALVTLSNRSAPRLVKQSLQKEQQTF</sequence>
<evidence type="ECO:0000313" key="2">
    <source>
        <dbReference type="Proteomes" id="UP000024635"/>
    </source>
</evidence>
<dbReference type="Proteomes" id="UP000024635">
    <property type="component" value="Unassembled WGS sequence"/>
</dbReference>
<organism evidence="1 2">
    <name type="scientific">Ancylostoma ceylanicum</name>
    <dbReference type="NCBI Taxonomy" id="53326"/>
    <lineage>
        <taxon>Eukaryota</taxon>
        <taxon>Metazoa</taxon>
        <taxon>Ecdysozoa</taxon>
        <taxon>Nematoda</taxon>
        <taxon>Chromadorea</taxon>
        <taxon>Rhabditida</taxon>
        <taxon>Rhabditina</taxon>
        <taxon>Rhabditomorpha</taxon>
        <taxon>Strongyloidea</taxon>
        <taxon>Ancylostomatidae</taxon>
        <taxon>Ancylostomatinae</taxon>
        <taxon>Ancylostoma</taxon>
    </lineage>
</organism>
<dbReference type="EMBL" id="JARK01001384">
    <property type="protein sequence ID" value="EYC12256.1"/>
    <property type="molecule type" value="Genomic_DNA"/>
</dbReference>
<protein>
    <submittedName>
        <fullName evidence="1">Uncharacterized protein</fullName>
    </submittedName>
</protein>
<keyword evidence="2" id="KW-1185">Reference proteome</keyword>
<comment type="caution">
    <text evidence="1">The sequence shown here is derived from an EMBL/GenBank/DDBJ whole genome shotgun (WGS) entry which is preliminary data.</text>
</comment>
<evidence type="ECO:0000313" key="1">
    <source>
        <dbReference type="EMBL" id="EYC12256.1"/>
    </source>
</evidence>
<gene>
    <name evidence="1" type="primary">Acey_s0048.g1689</name>
    <name evidence="1" type="ORF">Y032_0048g1689</name>
</gene>
<name>A0A016UBD1_9BILA</name>
<proteinExistence type="predicted"/>